<feature type="domain" description="Anti-sigma K factor RskA C-terminal" evidence="3">
    <location>
        <begin position="114"/>
        <end position="236"/>
    </location>
</feature>
<feature type="transmembrane region" description="Helical" evidence="2">
    <location>
        <begin position="110"/>
        <end position="132"/>
    </location>
</feature>
<name>A0ABU3EFC4_9RHOB</name>
<sequence length="245" mass="26304">MSEDTPPDPGHEPDLTPEQQDDILAAEIALGLAAPDDAQQAVARLAADPAFAQRVRDWQERLAVLAEELTPVMPPVRARQRIREDLGHISAPLSHMIDSRIRWWQRPLPLISAAAGAVAAVALVVMLALPVLRGPELPSYQAALASSDATMRVDARVDGREVEVMLMDGTVPEGRDWQVWWISPDGSAPVSLGLVARKGPMRTSLPEGIDMVEGVRIALSEEPAGGSPTGQATGPMFAMAPLRRS</sequence>
<dbReference type="RefSeq" id="WP_311760017.1">
    <property type="nucleotide sequence ID" value="NZ_JAVRQI010000010.1"/>
</dbReference>
<dbReference type="EMBL" id="JAVRQI010000010">
    <property type="protein sequence ID" value="MDT1062925.1"/>
    <property type="molecule type" value="Genomic_DNA"/>
</dbReference>
<dbReference type="Proteomes" id="UP001251085">
    <property type="component" value="Unassembled WGS sequence"/>
</dbReference>
<feature type="region of interest" description="Disordered" evidence="1">
    <location>
        <begin position="1"/>
        <end position="20"/>
    </location>
</feature>
<reference evidence="5" key="1">
    <citation type="submission" date="2023-07" db="EMBL/GenBank/DDBJ databases">
        <title>Characterization of two Paracoccaceae strains isolated from Phycosphere and proposal of Xinfangfangia lacusdiani sp. nov.</title>
        <authorList>
            <person name="Deng Y."/>
            <person name="Zhang Y.Q."/>
        </authorList>
    </citation>
    <scope>NUCLEOTIDE SEQUENCE [LARGE SCALE GENOMIC DNA]</scope>
    <source>
        <strain evidence="5">CPCC 101403</strain>
    </source>
</reference>
<comment type="caution">
    <text evidence="4">The sequence shown here is derived from an EMBL/GenBank/DDBJ whole genome shotgun (WGS) entry which is preliminary data.</text>
</comment>
<evidence type="ECO:0000313" key="4">
    <source>
        <dbReference type="EMBL" id="MDT1062925.1"/>
    </source>
</evidence>
<evidence type="ECO:0000256" key="2">
    <source>
        <dbReference type="SAM" id="Phobius"/>
    </source>
</evidence>
<evidence type="ECO:0000256" key="1">
    <source>
        <dbReference type="SAM" id="MobiDB-lite"/>
    </source>
</evidence>
<gene>
    <name evidence="4" type="ORF">RM190_13685</name>
</gene>
<dbReference type="InterPro" id="IPR051474">
    <property type="entry name" value="Anti-sigma-K/W_factor"/>
</dbReference>
<evidence type="ECO:0000259" key="3">
    <source>
        <dbReference type="Pfam" id="PF10099"/>
    </source>
</evidence>
<dbReference type="PANTHER" id="PTHR37461:SF1">
    <property type="entry name" value="ANTI-SIGMA-K FACTOR RSKA"/>
    <property type="match status" value="1"/>
</dbReference>
<evidence type="ECO:0000313" key="5">
    <source>
        <dbReference type="Proteomes" id="UP001251085"/>
    </source>
</evidence>
<dbReference type="Pfam" id="PF10099">
    <property type="entry name" value="RskA_C"/>
    <property type="match status" value="1"/>
</dbReference>
<dbReference type="InterPro" id="IPR018764">
    <property type="entry name" value="RskA_C"/>
</dbReference>
<organism evidence="4 5">
    <name type="scientific">Paracoccus broussonetiae</name>
    <dbReference type="NCBI Taxonomy" id="3075834"/>
    <lineage>
        <taxon>Bacteria</taxon>
        <taxon>Pseudomonadati</taxon>
        <taxon>Pseudomonadota</taxon>
        <taxon>Alphaproteobacteria</taxon>
        <taxon>Rhodobacterales</taxon>
        <taxon>Paracoccaceae</taxon>
        <taxon>Paracoccus</taxon>
    </lineage>
</organism>
<accession>A0ABU3EFC4</accession>
<keyword evidence="5" id="KW-1185">Reference proteome</keyword>
<dbReference type="PANTHER" id="PTHR37461">
    <property type="entry name" value="ANTI-SIGMA-K FACTOR RSKA"/>
    <property type="match status" value="1"/>
</dbReference>
<protein>
    <submittedName>
        <fullName evidence="4">Anti-sigma factor</fullName>
    </submittedName>
</protein>
<proteinExistence type="predicted"/>
<keyword evidence="2" id="KW-1133">Transmembrane helix</keyword>
<keyword evidence="2" id="KW-0472">Membrane</keyword>
<keyword evidence="2" id="KW-0812">Transmembrane</keyword>